<evidence type="ECO:0000313" key="3">
    <source>
        <dbReference type="Proteomes" id="UP000536262"/>
    </source>
</evidence>
<proteinExistence type="predicted"/>
<feature type="domain" description="Serine aminopeptidase S33" evidence="1">
    <location>
        <begin position="42"/>
        <end position="297"/>
    </location>
</feature>
<protein>
    <submittedName>
        <fullName evidence="2">Lysophospholipase</fullName>
        <ecNumber evidence="2">3.1.1.5</ecNumber>
    </submittedName>
</protein>
<keyword evidence="2" id="KW-0378">Hydrolase</keyword>
<dbReference type="InterPro" id="IPR022742">
    <property type="entry name" value="Hydrolase_4"/>
</dbReference>
<dbReference type="EMBL" id="JACHOU010000006">
    <property type="protein sequence ID" value="MBB6355220.1"/>
    <property type="molecule type" value="Genomic_DNA"/>
</dbReference>
<name>A0A7X0F8V9_9HYPH</name>
<dbReference type="EC" id="3.1.1.5" evidence="2"/>
<evidence type="ECO:0000313" key="2">
    <source>
        <dbReference type="EMBL" id="MBB6355220.1"/>
    </source>
</evidence>
<dbReference type="PANTHER" id="PTHR11614">
    <property type="entry name" value="PHOSPHOLIPASE-RELATED"/>
    <property type="match status" value="1"/>
</dbReference>
<dbReference type="Gene3D" id="3.40.50.1820">
    <property type="entry name" value="alpha/beta hydrolase"/>
    <property type="match status" value="1"/>
</dbReference>
<organism evidence="2 3">
    <name type="scientific">Aminobacter aganoensis</name>
    <dbReference type="NCBI Taxonomy" id="83264"/>
    <lineage>
        <taxon>Bacteria</taxon>
        <taxon>Pseudomonadati</taxon>
        <taxon>Pseudomonadota</taxon>
        <taxon>Alphaproteobacteria</taxon>
        <taxon>Hyphomicrobiales</taxon>
        <taxon>Phyllobacteriaceae</taxon>
        <taxon>Aminobacter</taxon>
    </lineage>
</organism>
<gene>
    <name evidence="2" type="ORF">GGR00_003019</name>
</gene>
<keyword evidence="3" id="KW-1185">Reference proteome</keyword>
<evidence type="ECO:0000259" key="1">
    <source>
        <dbReference type="Pfam" id="PF12146"/>
    </source>
</evidence>
<dbReference type="RefSeq" id="WP_184699831.1">
    <property type="nucleotide sequence ID" value="NZ_BAABEG010000001.1"/>
</dbReference>
<dbReference type="Proteomes" id="UP000536262">
    <property type="component" value="Unassembled WGS sequence"/>
</dbReference>
<comment type="caution">
    <text evidence="2">The sequence shown here is derived from an EMBL/GenBank/DDBJ whole genome shotgun (WGS) entry which is preliminary data.</text>
</comment>
<reference evidence="2 3" key="1">
    <citation type="submission" date="2020-08" db="EMBL/GenBank/DDBJ databases">
        <title>Genomic Encyclopedia of Type Strains, Phase IV (KMG-IV): sequencing the most valuable type-strain genomes for metagenomic binning, comparative biology and taxonomic classification.</title>
        <authorList>
            <person name="Goeker M."/>
        </authorList>
    </citation>
    <scope>NUCLEOTIDE SEQUENCE [LARGE SCALE GENOMIC DNA]</scope>
    <source>
        <strain evidence="2 3">DSM 7051</strain>
    </source>
</reference>
<dbReference type="InterPro" id="IPR029058">
    <property type="entry name" value="AB_hydrolase_fold"/>
</dbReference>
<dbReference type="InterPro" id="IPR051044">
    <property type="entry name" value="MAG_DAG_Lipase"/>
</dbReference>
<dbReference type="SUPFAM" id="SSF53474">
    <property type="entry name" value="alpha/beta-Hydrolases"/>
    <property type="match status" value="1"/>
</dbReference>
<dbReference type="GO" id="GO:0004622">
    <property type="term" value="F:phosphatidylcholine lysophospholipase activity"/>
    <property type="evidence" value="ECO:0007669"/>
    <property type="project" value="UniProtKB-EC"/>
</dbReference>
<sequence length="320" mass="35445">MTDLFHEIPGNPVPERATSGDFVAHDGKRLRYALFPATSHPFKGTVILLNGRNECIEKYFETIRDLTVRGHAVATFDWRGQGGSERLLRDGHRGYVRSFDHYVRDLEAFFEQIVLPDCRGPFFLLAHSSGALIALLAAPSMSNRVQRMVLVAPFLSVIGVPLSMTSIRRLGTLACWLGLGRLYAAWGPRPREGTPFAVNKLTSDERRYRRNILLYETYPELSVGGPTIAWLRAAAQASQTVRDPQFMAALKVPMLIVNAGADEVVSSRDVEQFASQCRVASLLTIDGARHEILQEADIYREQLLAAFSAFVPGTPATADA</sequence>
<dbReference type="AlphaFoldDB" id="A0A7X0F8V9"/>
<accession>A0A7X0F8V9</accession>
<dbReference type="Pfam" id="PF12146">
    <property type="entry name" value="Hydrolase_4"/>
    <property type="match status" value="1"/>
</dbReference>